<dbReference type="OrthoDB" id="407355at2759"/>
<dbReference type="Gene3D" id="3.30.1360.40">
    <property type="match status" value="1"/>
</dbReference>
<reference evidence="7" key="1">
    <citation type="submission" date="2014-09" db="EMBL/GenBank/DDBJ databases">
        <authorList>
            <person name="Sharma Rahul"/>
            <person name="Thines Marco"/>
        </authorList>
    </citation>
    <scope>NUCLEOTIDE SEQUENCE [LARGE SCALE GENOMIC DNA]</scope>
</reference>
<feature type="coiled-coil region" evidence="4">
    <location>
        <begin position="144"/>
        <end position="174"/>
    </location>
</feature>
<organism evidence="6 7">
    <name type="scientific">Plasmopara halstedii</name>
    <name type="common">Downy mildew of sunflower</name>
    <dbReference type="NCBI Taxonomy" id="4781"/>
    <lineage>
        <taxon>Eukaryota</taxon>
        <taxon>Sar</taxon>
        <taxon>Stramenopiles</taxon>
        <taxon>Oomycota</taxon>
        <taxon>Peronosporomycetes</taxon>
        <taxon>Peronosporales</taxon>
        <taxon>Peronosporaceae</taxon>
        <taxon>Plasmopara</taxon>
    </lineage>
</organism>
<keyword evidence="4" id="KW-0175">Coiled coil</keyword>
<dbReference type="InterPro" id="IPR002661">
    <property type="entry name" value="Ribosome_recyc_fac"/>
</dbReference>
<evidence type="ECO:0000256" key="3">
    <source>
        <dbReference type="ARBA" id="ARBA00022917"/>
    </source>
</evidence>
<keyword evidence="2" id="KW-0963">Cytoplasm</keyword>
<accession>A0A0P1AP30</accession>
<dbReference type="AlphaFoldDB" id="A0A0P1AP30"/>
<evidence type="ECO:0000256" key="2">
    <source>
        <dbReference type="ARBA" id="ARBA00022490"/>
    </source>
</evidence>
<dbReference type="PANTHER" id="PTHR20982:SF3">
    <property type="entry name" value="MITOCHONDRIAL RIBOSOME RECYCLING FACTOR PSEUDO 1"/>
    <property type="match status" value="1"/>
</dbReference>
<protein>
    <submittedName>
        <fullName evidence="6">Ribosome recycling factor</fullName>
    </submittedName>
</protein>
<evidence type="ECO:0000313" key="7">
    <source>
        <dbReference type="Proteomes" id="UP000054928"/>
    </source>
</evidence>
<dbReference type="STRING" id="4781.A0A0P1AP30"/>
<dbReference type="InterPro" id="IPR036191">
    <property type="entry name" value="RRF_sf"/>
</dbReference>
<dbReference type="EMBL" id="CCYD01000645">
    <property type="protein sequence ID" value="CEG42554.1"/>
    <property type="molecule type" value="Genomic_DNA"/>
</dbReference>
<dbReference type="GO" id="GO:0043023">
    <property type="term" value="F:ribosomal large subunit binding"/>
    <property type="evidence" value="ECO:0007669"/>
    <property type="project" value="TreeGrafter"/>
</dbReference>
<dbReference type="GO" id="GO:0005739">
    <property type="term" value="C:mitochondrion"/>
    <property type="evidence" value="ECO:0007669"/>
    <property type="project" value="TreeGrafter"/>
</dbReference>
<name>A0A0P1AP30_PLAHL</name>
<dbReference type="RefSeq" id="XP_024578923.1">
    <property type="nucleotide sequence ID" value="XM_024728446.1"/>
</dbReference>
<dbReference type="OMA" id="FNPMNNG"/>
<comment type="similarity">
    <text evidence="1">Belongs to the RRF family.</text>
</comment>
<keyword evidence="7" id="KW-1185">Reference proteome</keyword>
<dbReference type="Gene3D" id="1.10.132.20">
    <property type="entry name" value="Ribosome-recycling factor"/>
    <property type="match status" value="1"/>
</dbReference>
<sequence>MAIRIVGCHIVFSNSLSEASILSPIVDYDKEEEVGDADDGGADKALAKAKNNMHGAVVNFMRALNQMRPGRADAGIFDELNVQAYGQHVPLAQVAQVAVVGTHALSVSVYDPSLIQGVKEAIENSNPVFTVRNDMSSLEISFPKMSKETRAELLKATKKQAEQARQHVRRVRQDAMNHIKKLKDNVSEDDIRVQKERIQKITDGAIADIDKLLSAKEKDLHTI</sequence>
<proteinExistence type="inferred from homology"/>
<dbReference type="GeneID" id="36407874"/>
<evidence type="ECO:0000256" key="1">
    <source>
        <dbReference type="ARBA" id="ARBA00005912"/>
    </source>
</evidence>
<evidence type="ECO:0000259" key="5">
    <source>
        <dbReference type="Pfam" id="PF01765"/>
    </source>
</evidence>
<dbReference type="PANTHER" id="PTHR20982">
    <property type="entry name" value="RIBOSOME RECYCLING FACTOR"/>
    <property type="match status" value="1"/>
</dbReference>
<dbReference type="Proteomes" id="UP000054928">
    <property type="component" value="Unassembled WGS sequence"/>
</dbReference>
<dbReference type="InterPro" id="IPR023584">
    <property type="entry name" value="Ribosome_recyc_fac_dom"/>
</dbReference>
<evidence type="ECO:0000256" key="4">
    <source>
        <dbReference type="SAM" id="Coils"/>
    </source>
</evidence>
<feature type="domain" description="Ribosome recycling factor" evidence="5">
    <location>
        <begin position="62"/>
        <end position="220"/>
    </location>
</feature>
<dbReference type="Pfam" id="PF01765">
    <property type="entry name" value="RRF"/>
    <property type="match status" value="1"/>
</dbReference>
<keyword evidence="3" id="KW-0648">Protein biosynthesis</keyword>
<dbReference type="FunFam" id="1.10.132.20:FF:000001">
    <property type="entry name" value="Ribosome-recycling factor"/>
    <property type="match status" value="1"/>
</dbReference>
<evidence type="ECO:0000313" key="6">
    <source>
        <dbReference type="EMBL" id="CEG42554.1"/>
    </source>
</evidence>
<dbReference type="SUPFAM" id="SSF55194">
    <property type="entry name" value="Ribosome recycling factor, RRF"/>
    <property type="match status" value="1"/>
</dbReference>
<dbReference type="GO" id="GO:0006412">
    <property type="term" value="P:translation"/>
    <property type="evidence" value="ECO:0007669"/>
    <property type="project" value="UniProtKB-KW"/>
</dbReference>